<dbReference type="Gene3D" id="3.40.80.10">
    <property type="entry name" value="Peptidoglycan recognition protein-like"/>
    <property type="match status" value="1"/>
</dbReference>
<evidence type="ECO:0000256" key="1">
    <source>
        <dbReference type="ARBA" id="ARBA00007553"/>
    </source>
</evidence>
<dbReference type="InterPro" id="IPR002502">
    <property type="entry name" value="Amidase_domain"/>
</dbReference>
<comment type="caution">
    <text evidence="4">The sequence shown here is derived from an EMBL/GenBank/DDBJ whole genome shotgun (WGS) entry which is preliminary data.</text>
</comment>
<dbReference type="Pfam" id="PF13517">
    <property type="entry name" value="FG-GAP_3"/>
    <property type="match status" value="1"/>
</dbReference>
<sequence>MGVWAMRRYRRLELVAVGGVAIALLSAGGATADPRIPFLPPAPDLAAPIQWANPVAKQPGPTGVTPNVTRIPLGSFEKPADGVATQAGAPAGLGERYRRGVKARTLTVTREGVAPFSAVGVTWRETGKIGDVSVAVRHHTPGGAWSAWRTVDTAEADRDVTPDAPQAGQRGGADLVWTGKADGVQLAVTTTGGATPHDIAADLIDPTDAPGDIAPAPATPVTESQPVGLRPFMPAILRRAAWGANEQLMDWRPQYATYVKAVALHHTATGNDYSPEEVPKILRSIYQYQTVSRGWGDIGYNVLVDRFGRLWEGRSGGLSRPVVGAQAGGFNTGTAGIAMIGDYRYTSVPQPVQEAAAQYTAWKLSLHQAIDPRGTVSLTGGGSTSRYPAGTTVTVPRVFPHQQTNPTECPGAKGLAALPWIRDRAGAILGDLVKPEIVRTLLAAYRPTDGTVRLQGIPDPIFTSGPNEIPVAADYNGDGKDDVATWSPTTGNWSMLLTGEGRRTVQWGLPGDVPAPADFDGDGAAELAVFRPATGVWYIKGIGELQLGVPGDVPVPADYTGDGRAEAAIWRPSTGLWAIYALREFKVGAPGQLAAPADYDGNGTVDAATWNPVTQQFTIEGQAAVKFGASGTPVSAQYDGDGRADPAVYHDGRYEIRGAGGYDVGAPGDIPMPLS</sequence>
<keyword evidence="2" id="KW-0732">Signal</keyword>
<organism evidence="4 5">
    <name type="scientific">Dactylosporangium maewongense</name>
    <dbReference type="NCBI Taxonomy" id="634393"/>
    <lineage>
        <taxon>Bacteria</taxon>
        <taxon>Bacillati</taxon>
        <taxon>Actinomycetota</taxon>
        <taxon>Actinomycetes</taxon>
        <taxon>Micromonosporales</taxon>
        <taxon>Micromonosporaceae</taxon>
        <taxon>Dactylosporangium</taxon>
    </lineage>
</organism>
<dbReference type="Pfam" id="PF01510">
    <property type="entry name" value="Amidase_2"/>
    <property type="match status" value="1"/>
</dbReference>
<dbReference type="EMBL" id="BAAAQD010000003">
    <property type="protein sequence ID" value="GAA1507149.1"/>
    <property type="molecule type" value="Genomic_DNA"/>
</dbReference>
<dbReference type="InterPro" id="IPR013517">
    <property type="entry name" value="FG-GAP"/>
</dbReference>
<dbReference type="PANTHER" id="PTHR11022">
    <property type="entry name" value="PEPTIDOGLYCAN RECOGNITION PROTEIN"/>
    <property type="match status" value="1"/>
</dbReference>
<dbReference type="SUPFAM" id="SSF55846">
    <property type="entry name" value="N-acetylmuramoyl-L-alanine amidase-like"/>
    <property type="match status" value="1"/>
</dbReference>
<dbReference type="Gene3D" id="2.40.128.340">
    <property type="match status" value="1"/>
</dbReference>
<reference evidence="4 5" key="1">
    <citation type="journal article" date="2019" name="Int. J. Syst. Evol. Microbiol.">
        <title>The Global Catalogue of Microorganisms (GCM) 10K type strain sequencing project: providing services to taxonomists for standard genome sequencing and annotation.</title>
        <authorList>
            <consortium name="The Broad Institute Genomics Platform"/>
            <consortium name="The Broad Institute Genome Sequencing Center for Infectious Disease"/>
            <person name="Wu L."/>
            <person name="Ma J."/>
        </authorList>
    </citation>
    <scope>NUCLEOTIDE SEQUENCE [LARGE SCALE GENOMIC DNA]</scope>
    <source>
        <strain evidence="4 5">JCM 15933</strain>
    </source>
</reference>
<evidence type="ECO:0000313" key="4">
    <source>
        <dbReference type="EMBL" id="GAA1507149.1"/>
    </source>
</evidence>
<dbReference type="InterPro" id="IPR006619">
    <property type="entry name" value="PGRP_domain_met/bac"/>
</dbReference>
<comment type="similarity">
    <text evidence="1">Belongs to the N-acetylmuramoyl-L-alanine amidase 2 family.</text>
</comment>
<protein>
    <recommendedName>
        <fullName evidence="3">Peptidoglycan recognition protein family domain-containing protein</fullName>
    </recommendedName>
</protein>
<gene>
    <name evidence="4" type="ORF">GCM10009827_021540</name>
</gene>
<dbReference type="SMART" id="SM00701">
    <property type="entry name" value="PGRP"/>
    <property type="match status" value="1"/>
</dbReference>
<dbReference type="CDD" id="cd06583">
    <property type="entry name" value="PGRP"/>
    <property type="match status" value="1"/>
</dbReference>
<dbReference type="InterPro" id="IPR015510">
    <property type="entry name" value="PGRP"/>
</dbReference>
<dbReference type="InterPro" id="IPR036505">
    <property type="entry name" value="Amidase/PGRP_sf"/>
</dbReference>
<evidence type="ECO:0000256" key="2">
    <source>
        <dbReference type="ARBA" id="ARBA00022729"/>
    </source>
</evidence>
<keyword evidence="5" id="KW-1185">Reference proteome</keyword>
<dbReference type="InterPro" id="IPR028994">
    <property type="entry name" value="Integrin_alpha_N"/>
</dbReference>
<evidence type="ECO:0000259" key="3">
    <source>
        <dbReference type="SMART" id="SM00701"/>
    </source>
</evidence>
<dbReference type="Proteomes" id="UP001501470">
    <property type="component" value="Unassembled WGS sequence"/>
</dbReference>
<dbReference type="PANTHER" id="PTHR11022:SF41">
    <property type="entry name" value="PEPTIDOGLYCAN-RECOGNITION PROTEIN LC-RELATED"/>
    <property type="match status" value="1"/>
</dbReference>
<feature type="domain" description="Peptidoglycan recognition protein family" evidence="3">
    <location>
        <begin position="234"/>
        <end position="383"/>
    </location>
</feature>
<dbReference type="SUPFAM" id="SSF69318">
    <property type="entry name" value="Integrin alpha N-terminal domain"/>
    <property type="match status" value="1"/>
</dbReference>
<name>A0ABN1ZZ78_9ACTN</name>
<accession>A0ABN1ZZ78</accession>
<proteinExistence type="inferred from homology"/>
<evidence type="ECO:0000313" key="5">
    <source>
        <dbReference type="Proteomes" id="UP001501470"/>
    </source>
</evidence>